<reference evidence="1" key="1">
    <citation type="submission" date="2024-09" db="EMBL/GenBank/DDBJ databases">
        <title>Black Yeasts Isolated from many extreme environments.</title>
        <authorList>
            <person name="Coleine C."/>
            <person name="Stajich J.E."/>
            <person name="Selbmann L."/>
        </authorList>
    </citation>
    <scope>NUCLEOTIDE SEQUENCE</scope>
    <source>
        <strain evidence="1">CCFEE 5737</strain>
    </source>
</reference>
<dbReference type="EMBL" id="JAWDJW010007038">
    <property type="protein sequence ID" value="KAK3062995.1"/>
    <property type="molecule type" value="Genomic_DNA"/>
</dbReference>
<protein>
    <submittedName>
        <fullName evidence="1">Uncharacterized protein</fullName>
    </submittedName>
</protein>
<proteinExistence type="predicted"/>
<evidence type="ECO:0000313" key="1">
    <source>
        <dbReference type="EMBL" id="KAK3062995.1"/>
    </source>
</evidence>
<accession>A0ACC3D7N8</accession>
<gene>
    <name evidence="1" type="ORF">LTS18_002964</name>
</gene>
<keyword evidence="2" id="KW-1185">Reference proteome</keyword>
<evidence type="ECO:0000313" key="2">
    <source>
        <dbReference type="Proteomes" id="UP001186974"/>
    </source>
</evidence>
<comment type="caution">
    <text evidence="1">The sequence shown here is derived from an EMBL/GenBank/DDBJ whole genome shotgun (WGS) entry which is preliminary data.</text>
</comment>
<dbReference type="Proteomes" id="UP001186974">
    <property type="component" value="Unassembled WGS sequence"/>
</dbReference>
<name>A0ACC3D7N8_9PEZI</name>
<sequence>MWSDHDRGSLIQAGEQPGYPRKLYFKTDAERLRKYAYLFIQQRCKKYREHCKTAEKCAQRKIEEANRCDAIPLDNTRVSAPNLTVPLTRSSNTGTPSQGSKRPSDGSASGNAAAKRPRGNGSHSNEQTPVPGADRGSQTPSNIIGGAGSSNGDRTLKPPRLTFRIRMLGTKVTFLDIQSRPVARELFREIERRLKTEDRFDNASIIAHLILQMREEMREDIGEV</sequence>
<organism evidence="1 2">
    <name type="scientific">Coniosporium uncinatum</name>
    <dbReference type="NCBI Taxonomy" id="93489"/>
    <lineage>
        <taxon>Eukaryota</taxon>
        <taxon>Fungi</taxon>
        <taxon>Dikarya</taxon>
        <taxon>Ascomycota</taxon>
        <taxon>Pezizomycotina</taxon>
        <taxon>Dothideomycetes</taxon>
        <taxon>Dothideomycetes incertae sedis</taxon>
        <taxon>Coniosporium</taxon>
    </lineage>
</organism>